<dbReference type="SUPFAM" id="SSF53474">
    <property type="entry name" value="alpha/beta-Hydrolases"/>
    <property type="match status" value="1"/>
</dbReference>
<feature type="domain" description="AB hydrolase-1" evidence="2">
    <location>
        <begin position="55"/>
        <end position="319"/>
    </location>
</feature>
<sequence>MSQVLTTDQGVAFLRTPEAAFQGLPDFDHAPAYITFEGLRLAYVDVGPRDGPVALLMHGMPTWSFLNRHILNRLVAEGYRCIAADHIGFGRSDKPIEDDWYSILRHVAAQRALIQALDLKDITLFCQDWGGPISLAQVAEAPQRFARLVIMNTWLHHEAYAYTDALRRWNAQWQADGLFGLNVPDKLSLGWFMMVSLGHMTAQDLYGIVSSGTYPQLTPEAAAVRRAYDAPFEGLGRQGHAGPRRFPLSLPFYNPEGGAAADQARWFAALDTWTKPIHFIWGGADNVFTEDWGRAWAGRFPQASFDVFADAGHFLQDTHGERIAETFLARRAEP</sequence>
<dbReference type="InterPro" id="IPR000073">
    <property type="entry name" value="AB_hydrolase_1"/>
</dbReference>
<dbReference type="Gene3D" id="3.40.50.1820">
    <property type="entry name" value="alpha/beta hydrolase"/>
    <property type="match status" value="1"/>
</dbReference>
<organism evidence="3 4">
    <name type="scientific">Phenylobacterium conjunctum</name>
    <dbReference type="NCBI Taxonomy" id="1298959"/>
    <lineage>
        <taxon>Bacteria</taxon>
        <taxon>Pseudomonadati</taxon>
        <taxon>Pseudomonadota</taxon>
        <taxon>Alphaproteobacteria</taxon>
        <taxon>Caulobacterales</taxon>
        <taxon>Caulobacteraceae</taxon>
        <taxon>Phenylobacterium</taxon>
    </lineage>
</organism>
<dbReference type="PANTHER" id="PTHR42977">
    <property type="entry name" value="HYDROLASE-RELATED"/>
    <property type="match status" value="1"/>
</dbReference>
<evidence type="ECO:0000313" key="3">
    <source>
        <dbReference type="EMBL" id="MFD1188998.1"/>
    </source>
</evidence>
<evidence type="ECO:0000259" key="2">
    <source>
        <dbReference type="Pfam" id="PF00561"/>
    </source>
</evidence>
<protein>
    <submittedName>
        <fullName evidence="3">Alpha/beta fold hydrolase</fullName>
    </submittedName>
</protein>
<evidence type="ECO:0000256" key="1">
    <source>
        <dbReference type="ARBA" id="ARBA00022801"/>
    </source>
</evidence>
<dbReference type="GO" id="GO:0016787">
    <property type="term" value="F:hydrolase activity"/>
    <property type="evidence" value="ECO:0007669"/>
    <property type="project" value="UniProtKB-KW"/>
</dbReference>
<reference evidence="4" key="1">
    <citation type="journal article" date="2019" name="Int. J. Syst. Evol. Microbiol.">
        <title>The Global Catalogue of Microorganisms (GCM) 10K type strain sequencing project: providing services to taxonomists for standard genome sequencing and annotation.</title>
        <authorList>
            <consortium name="The Broad Institute Genomics Platform"/>
            <consortium name="The Broad Institute Genome Sequencing Center for Infectious Disease"/>
            <person name="Wu L."/>
            <person name="Ma J."/>
        </authorList>
    </citation>
    <scope>NUCLEOTIDE SEQUENCE [LARGE SCALE GENOMIC DNA]</scope>
    <source>
        <strain evidence="4">CCUG 55074</strain>
    </source>
</reference>
<dbReference type="RefSeq" id="WP_377351945.1">
    <property type="nucleotide sequence ID" value="NZ_JBHTLQ010000001.1"/>
</dbReference>
<dbReference type="PANTHER" id="PTHR42977:SF3">
    <property type="entry name" value="AB HYDROLASE-1 DOMAIN-CONTAINING PROTEIN"/>
    <property type="match status" value="1"/>
</dbReference>
<dbReference type="InterPro" id="IPR051340">
    <property type="entry name" value="Haloalkane_dehalogenase"/>
</dbReference>
<accession>A0ABW3SVQ6</accession>
<gene>
    <name evidence="3" type="ORF">ACFQ27_00275</name>
</gene>
<comment type="caution">
    <text evidence="3">The sequence shown here is derived from an EMBL/GenBank/DDBJ whole genome shotgun (WGS) entry which is preliminary data.</text>
</comment>
<dbReference type="Pfam" id="PF00561">
    <property type="entry name" value="Abhydrolase_1"/>
    <property type="match status" value="1"/>
</dbReference>
<dbReference type="Proteomes" id="UP001597216">
    <property type="component" value="Unassembled WGS sequence"/>
</dbReference>
<keyword evidence="1 3" id="KW-0378">Hydrolase</keyword>
<name>A0ABW3SVQ6_9CAUL</name>
<dbReference type="EMBL" id="JBHTLQ010000001">
    <property type="protein sequence ID" value="MFD1188998.1"/>
    <property type="molecule type" value="Genomic_DNA"/>
</dbReference>
<evidence type="ECO:0000313" key="4">
    <source>
        <dbReference type="Proteomes" id="UP001597216"/>
    </source>
</evidence>
<dbReference type="InterPro" id="IPR029058">
    <property type="entry name" value="AB_hydrolase_fold"/>
</dbReference>
<dbReference type="PRINTS" id="PR00111">
    <property type="entry name" value="ABHYDROLASE"/>
</dbReference>
<proteinExistence type="predicted"/>
<keyword evidence="4" id="KW-1185">Reference proteome</keyword>